<proteinExistence type="predicted"/>
<dbReference type="EMBL" id="BK016062">
    <property type="protein sequence ID" value="DAF91943.1"/>
    <property type="molecule type" value="Genomic_DNA"/>
</dbReference>
<protein>
    <submittedName>
        <fullName evidence="1">Uncharacterized protein</fullName>
    </submittedName>
</protein>
<evidence type="ECO:0000313" key="1">
    <source>
        <dbReference type="EMBL" id="DAF91943.1"/>
    </source>
</evidence>
<sequence length="41" mass="5150">MTYYYRLQMMQEQKYMVNSISLTSLHCRVKQHLRYSQTYLI</sequence>
<name>A0A8S5UBR7_9CAUD</name>
<organism evidence="1">
    <name type="scientific">Podoviridae sp. ctZkC8</name>
    <dbReference type="NCBI Taxonomy" id="2825259"/>
    <lineage>
        <taxon>Viruses</taxon>
        <taxon>Duplodnaviria</taxon>
        <taxon>Heunggongvirae</taxon>
        <taxon>Uroviricota</taxon>
        <taxon>Caudoviricetes</taxon>
    </lineage>
</organism>
<reference evidence="1" key="1">
    <citation type="journal article" date="2021" name="Proc. Natl. Acad. Sci. U.S.A.">
        <title>A Catalog of Tens of Thousands of Viruses from Human Metagenomes Reveals Hidden Associations with Chronic Diseases.</title>
        <authorList>
            <person name="Tisza M.J."/>
            <person name="Buck C.B."/>
        </authorList>
    </citation>
    <scope>NUCLEOTIDE SEQUENCE</scope>
    <source>
        <strain evidence="1">CtZkC8</strain>
    </source>
</reference>
<accession>A0A8S5UBR7</accession>